<dbReference type="OrthoDB" id="486823at2"/>
<dbReference type="PANTHER" id="PTHR36791">
    <property type="entry name" value="OS03G0363400 PROTEIN"/>
    <property type="match status" value="1"/>
</dbReference>
<comment type="caution">
    <text evidence="1">The sequence shown here is derived from an EMBL/GenBank/DDBJ whole genome shotgun (WGS) entry which is preliminary data.</text>
</comment>
<accession>A0A2P7N1M1</accession>
<dbReference type="RefSeq" id="WP_106501569.1">
    <property type="nucleotide sequence ID" value="NZ_PXXO01000001.1"/>
</dbReference>
<dbReference type="Proteomes" id="UP000243002">
    <property type="component" value="Unassembled WGS sequence"/>
</dbReference>
<keyword evidence="2" id="KW-1185">Reference proteome</keyword>
<gene>
    <name evidence="1" type="ORF">C7K55_01200</name>
</gene>
<dbReference type="AlphaFoldDB" id="A0A2P7N1M1"/>
<dbReference type="Pfam" id="PF03692">
    <property type="entry name" value="CxxCxxCC"/>
    <property type="match status" value="1"/>
</dbReference>
<dbReference type="PANTHER" id="PTHR36791:SF2">
    <property type="entry name" value="OS03G0363400 PROTEIN"/>
    <property type="match status" value="1"/>
</dbReference>
<evidence type="ECO:0000313" key="2">
    <source>
        <dbReference type="Proteomes" id="UP000243002"/>
    </source>
</evidence>
<organism evidence="1 2">
    <name type="scientific">Cyanobium usitatum str. Tous</name>
    <dbReference type="NCBI Taxonomy" id="2116684"/>
    <lineage>
        <taxon>Bacteria</taxon>
        <taxon>Bacillati</taxon>
        <taxon>Cyanobacteriota</taxon>
        <taxon>Cyanophyceae</taxon>
        <taxon>Synechococcales</taxon>
        <taxon>Prochlorococcaceae</taxon>
        <taxon>Cyanobium</taxon>
    </lineage>
</organism>
<proteinExistence type="predicted"/>
<dbReference type="InterPro" id="IPR005358">
    <property type="entry name" value="Puta_zinc/iron-chelating_dom"/>
</dbReference>
<name>A0A2P7N1M1_9CYAN</name>
<reference evidence="1 2" key="1">
    <citation type="journal article" date="2018" name="Environ. Microbiol.">
        <title>Ecological and genomic features of two widespread freshwater picocyanobacteria.</title>
        <authorList>
            <person name="Cabello-Yeves P.J."/>
            <person name="Picazo A."/>
            <person name="Camacho A."/>
            <person name="Callieri C."/>
            <person name="Rosselli R."/>
            <person name="Roda-Garcia J.J."/>
            <person name="Coutinho F.H."/>
            <person name="Rodriguez-Valera F."/>
        </authorList>
    </citation>
    <scope>NUCLEOTIDE SEQUENCE [LARGE SCALE GENOMIC DNA]</scope>
    <source>
        <strain evidence="1 2">Tous</strain>
    </source>
</reference>
<evidence type="ECO:0000313" key="1">
    <source>
        <dbReference type="EMBL" id="PSJ07383.1"/>
    </source>
</evidence>
<sequence length="123" mass="13742">MARDDRAHWGCISGCGACCRLDPSLRQEAIEALSPEQQEQYLAMVGPDGWCINFNTGARSCRIYADRPDFCNVANLVQLFGTVDDPGAGDRLAIGCCLQQIRSEYGGRGRVMKRFRRAIRKRL</sequence>
<protein>
    <submittedName>
        <fullName evidence="1">Fe-S cluster protein</fullName>
    </submittedName>
</protein>
<dbReference type="EMBL" id="PXXO01000001">
    <property type="protein sequence ID" value="PSJ07383.1"/>
    <property type="molecule type" value="Genomic_DNA"/>
</dbReference>